<proteinExistence type="inferred from homology"/>
<dbReference type="InterPro" id="IPR012340">
    <property type="entry name" value="NA-bd_OB-fold"/>
</dbReference>
<evidence type="ECO:0000256" key="1">
    <source>
        <dbReference type="ARBA" id="ARBA00009479"/>
    </source>
</evidence>
<sequence length="284" mass="32191">MQALNKRLSRALLYYSASIRSVNGYDNSLFSQRTITTSSRQSICQPPVYEFFASPWSATQLRSARFSGADVRPGNVIERRGKIYQVVKAQHTTQGRGGAIIQVELRDIDSGNKLNERLRTDETVEKVYVKEKSLTYLYTDDETGNVVLMDSETYSQLDVPKPLFGESVVYLQDDMKVTVQLYDERPMSASVPQRVTCTVTEAAEPIKGIGATPHYKKVLLDNGLTIQPRHCCALFISKRYLQNLHLLIFYQEIRYLSIPLTTLTLARLERNFPKCPAGSAARHR</sequence>
<comment type="similarity">
    <text evidence="1">Belongs to the elongation factor P family.</text>
</comment>
<dbReference type="PANTHER" id="PTHR30053:SF14">
    <property type="entry name" value="TRANSLATION ELONGATION FACTOR KOW-LIKE DOMAIN-CONTAINING PROTEIN"/>
    <property type="match status" value="1"/>
</dbReference>
<dbReference type="SMART" id="SM01185">
    <property type="entry name" value="EFP"/>
    <property type="match status" value="1"/>
</dbReference>
<protein>
    <recommendedName>
        <fullName evidence="2">Translation elongation factor P/YeiP central domain-containing protein</fullName>
    </recommendedName>
</protein>
<dbReference type="SUPFAM" id="SSF50104">
    <property type="entry name" value="Translation proteins SH3-like domain"/>
    <property type="match status" value="1"/>
</dbReference>
<dbReference type="Pfam" id="PF08207">
    <property type="entry name" value="EFP_N"/>
    <property type="match status" value="1"/>
</dbReference>
<evidence type="ECO:0000313" key="4">
    <source>
        <dbReference type="Proteomes" id="UP000834106"/>
    </source>
</evidence>
<dbReference type="GO" id="GO:0003746">
    <property type="term" value="F:translation elongation factor activity"/>
    <property type="evidence" value="ECO:0007669"/>
    <property type="project" value="InterPro"/>
</dbReference>
<dbReference type="InterPro" id="IPR020599">
    <property type="entry name" value="Transl_elong_fac_P/YeiP"/>
</dbReference>
<dbReference type="AlphaFoldDB" id="A0AAD1ZF23"/>
<accession>A0AAD1ZF23</accession>
<dbReference type="EMBL" id="OU503044">
    <property type="protein sequence ID" value="CAI9768662.1"/>
    <property type="molecule type" value="Genomic_DNA"/>
</dbReference>
<keyword evidence="4" id="KW-1185">Reference proteome</keyword>
<evidence type="ECO:0000313" key="3">
    <source>
        <dbReference type="EMBL" id="CAI9768662.1"/>
    </source>
</evidence>
<gene>
    <name evidence="3" type="ORF">FPE_LOCUS16092</name>
</gene>
<dbReference type="InterPro" id="IPR008991">
    <property type="entry name" value="Translation_prot_SH3-like_sf"/>
</dbReference>
<dbReference type="FunFam" id="2.30.30.30:FF:000003">
    <property type="entry name" value="Elongation factor P"/>
    <property type="match status" value="1"/>
</dbReference>
<dbReference type="InterPro" id="IPR001059">
    <property type="entry name" value="Transl_elong_P/YeiP_cen"/>
</dbReference>
<name>A0AAD1ZF23_9LAMI</name>
<dbReference type="FunFam" id="2.40.50.140:FF:000009">
    <property type="entry name" value="Elongation factor P"/>
    <property type="match status" value="1"/>
</dbReference>
<dbReference type="GO" id="GO:0005737">
    <property type="term" value="C:cytoplasm"/>
    <property type="evidence" value="ECO:0007669"/>
    <property type="project" value="TreeGrafter"/>
</dbReference>
<organism evidence="3 4">
    <name type="scientific">Fraxinus pennsylvanica</name>
    <dbReference type="NCBI Taxonomy" id="56036"/>
    <lineage>
        <taxon>Eukaryota</taxon>
        <taxon>Viridiplantae</taxon>
        <taxon>Streptophyta</taxon>
        <taxon>Embryophyta</taxon>
        <taxon>Tracheophyta</taxon>
        <taxon>Spermatophyta</taxon>
        <taxon>Magnoliopsida</taxon>
        <taxon>eudicotyledons</taxon>
        <taxon>Gunneridae</taxon>
        <taxon>Pentapetalae</taxon>
        <taxon>asterids</taxon>
        <taxon>lamiids</taxon>
        <taxon>Lamiales</taxon>
        <taxon>Oleaceae</taxon>
        <taxon>Oleeae</taxon>
        <taxon>Fraxinus</taxon>
    </lineage>
</organism>
<dbReference type="Pfam" id="PF01132">
    <property type="entry name" value="EFP"/>
    <property type="match status" value="1"/>
</dbReference>
<dbReference type="SUPFAM" id="SSF50249">
    <property type="entry name" value="Nucleic acid-binding proteins"/>
    <property type="match status" value="1"/>
</dbReference>
<dbReference type="InterPro" id="IPR014722">
    <property type="entry name" value="Rib_uL2_dom2"/>
</dbReference>
<dbReference type="PANTHER" id="PTHR30053">
    <property type="entry name" value="ELONGATION FACTOR P"/>
    <property type="match status" value="1"/>
</dbReference>
<dbReference type="Gene3D" id="2.30.30.30">
    <property type="match status" value="1"/>
</dbReference>
<reference evidence="3" key="1">
    <citation type="submission" date="2023-05" db="EMBL/GenBank/DDBJ databases">
        <authorList>
            <person name="Huff M."/>
        </authorList>
    </citation>
    <scope>NUCLEOTIDE SEQUENCE</scope>
</reference>
<dbReference type="Gene3D" id="2.40.50.140">
    <property type="entry name" value="Nucleic acid-binding proteins"/>
    <property type="match status" value="1"/>
</dbReference>
<evidence type="ECO:0000259" key="2">
    <source>
        <dbReference type="SMART" id="SM01185"/>
    </source>
</evidence>
<feature type="domain" description="Translation elongation factor P/YeiP central" evidence="2">
    <location>
        <begin position="131"/>
        <end position="187"/>
    </location>
</feature>
<dbReference type="InterPro" id="IPR013185">
    <property type="entry name" value="Transl_elong_KOW-like"/>
</dbReference>
<dbReference type="Proteomes" id="UP000834106">
    <property type="component" value="Chromosome 9"/>
</dbReference>